<keyword evidence="3" id="KW-1185">Reference proteome</keyword>
<evidence type="ECO:0000313" key="3">
    <source>
        <dbReference type="Proteomes" id="UP000322362"/>
    </source>
</evidence>
<dbReference type="Pfam" id="PF01436">
    <property type="entry name" value="NHL"/>
    <property type="match status" value="2"/>
</dbReference>
<dbReference type="Gene3D" id="2.60.40.10">
    <property type="entry name" value="Immunoglobulins"/>
    <property type="match status" value="1"/>
</dbReference>
<dbReference type="Gene3D" id="2.120.10.30">
    <property type="entry name" value="TolB, C-terminal domain"/>
    <property type="match status" value="5"/>
</dbReference>
<name>A0A5D4HC19_9SPHI</name>
<comment type="caution">
    <text evidence="2">The sequence shown here is derived from an EMBL/GenBank/DDBJ whole genome shotgun (WGS) entry which is preliminary data.</text>
</comment>
<dbReference type="EMBL" id="VTAV01000005">
    <property type="protein sequence ID" value="TYR36360.1"/>
    <property type="molecule type" value="Genomic_DNA"/>
</dbReference>
<proteinExistence type="predicted"/>
<dbReference type="PANTHER" id="PTHR13833:SF71">
    <property type="entry name" value="NHL DOMAIN-CONTAINING PROTEIN"/>
    <property type="match status" value="1"/>
</dbReference>
<keyword evidence="1" id="KW-0677">Repeat</keyword>
<evidence type="ECO:0000256" key="1">
    <source>
        <dbReference type="ARBA" id="ARBA00022737"/>
    </source>
</evidence>
<dbReference type="RefSeq" id="WP_148919211.1">
    <property type="nucleotide sequence ID" value="NZ_VTAV01000005.1"/>
</dbReference>
<dbReference type="PANTHER" id="PTHR13833">
    <property type="match status" value="1"/>
</dbReference>
<sequence length="1295" mass="138438">MRKEIWFLPAILTTLLSFCLSFCQGQWPPSVSYDMPSRLVAGNPVSFFPTTTGVSLLVEPYVNAVAGSATPSSTGVTGNALDMEFSFFSSMVSAPDGSLYFCDALYSGIRRLSPSGQVTIFVAGGSSLGDPSDMVMDSEGNIFFCDRYRHVIRRVTPGGVITLIAGAQGVSGYADGTGGAARFSSPSGIAIDTADNLYVIDHGNKRIRKVTSAGAVTTLAGNGSSGVVNGPGSSASFRDLGGIDTDSQGNVYVSEYADHVIRKIAPSGQVSTYAGVAGSGSDQDGTGTNARFYNPGKLSIDKTKDDIYVAQSNTRIRKITSSLEISTVIGYGNWGQREGFAADIWYEYVDALLWGSDGALYIGNSDGDAFGYLHKYREDPFSIVPALPKGMTFNRTSGEIGGSPKGLSPLSSYEVTAYGHGTIQYSTELSFSVELPIPWISYDIPERLTRGETVSFSPTNTGGPVHSPGYIRAVGGSRSPTVYDLEGNALDMHFGYVYAMVYDPGGDIYFFDNMYNGIRKISPLGQVSLFVGGAATGGVIDGIGGAASFNNLKGMAMDSQGNIYTCEYTRHLIRKITPAGVVTTLAGLLNTAGYADGSGGAARFSYPSGITVDHNDNLYIIDSGNKRIRKMTPTGVVTTLAGNGSSGIVDGPGASASFRNPSGIATDSQDNIYVSEPTDNIIRKITPSGMVSTYIGVAGSSSHVDGTGSSARFFYPTYLAIDKAKDDIYVTQGNGRIRKISSSLEVTTISGGGNIIGEDGPALDISHEDLQGITWGENGGLLISDMYYDEIGCLRRYEEIGGYSIIPALPVGLEMDVDGTISGTPSEPSPLTTYEVTASNQYGQHSTLVSFSVSNEANGSAAQDMINRDKHLNWNISQVFDEEGNVIGESKTFYLHTGRELQTQVRNKAANKILASQELYDAYGRNAIATLAAPIDSSLFSYHSGFIKGPDGTYNYTHFDGSKVRSPDAVTLNERGSLGWYYSNNNTLDTYQATTGYPYARTTYYADGSGIKESFGVGDEMRSGKGRSIRSNTTGVGQELQHYIAVYNRFIVPYLNQNASVPSQTLTHIHATQTVHTDVDGRQYISISDASGRVLMTARADDNGILSMASTRQVPVPEDGASNVVYFNILQSGSAVSATGNYQLVDMDSEQTIPMFSTGVKGYYKLTALQGAASISYTNKVSDISYVFYNDIGQPIISIDPMGVEKLIQQGLEAYTAIAQVPFVTISEYDLRGRVVATVSAETGRTEYIYRNDNAIRFSQNAEQRKTGALSYTNYDANDRLIEGGVYSGMLSFSG</sequence>
<accession>A0A5D4HC19</accession>
<protein>
    <submittedName>
        <fullName evidence="2">Uncharacterized protein</fullName>
    </submittedName>
</protein>
<reference evidence="2 3" key="1">
    <citation type="submission" date="2019-08" db="EMBL/GenBank/DDBJ databases">
        <title>Phlebobacter frassis gen. nov. sp. nov., a new member of family Sphingobacteriaceae isolated from sand fly rearing media.</title>
        <authorList>
            <person name="Kakumanu M.L."/>
            <person name="Marayati B.F."/>
            <person name="Wada-Katsumata A."/>
            <person name="Wasserberg G."/>
            <person name="Schal C."/>
            <person name="Apperson C.S."/>
            <person name="Ponnusamy L."/>
        </authorList>
    </citation>
    <scope>NUCLEOTIDE SEQUENCE [LARGE SCALE GENOMIC DNA]</scope>
    <source>
        <strain evidence="2 3">SSI9</strain>
    </source>
</reference>
<dbReference type="InterPro" id="IPR013783">
    <property type="entry name" value="Ig-like_fold"/>
</dbReference>
<gene>
    <name evidence="2" type="ORF">FXV77_10665</name>
</gene>
<dbReference type="InterPro" id="IPR011042">
    <property type="entry name" value="6-blade_b-propeller_TolB-like"/>
</dbReference>
<dbReference type="Pfam" id="PF05345">
    <property type="entry name" value="He_PIG"/>
    <property type="match status" value="1"/>
</dbReference>
<evidence type="ECO:0000313" key="2">
    <source>
        <dbReference type="EMBL" id="TYR36360.1"/>
    </source>
</evidence>
<dbReference type="InterPro" id="IPR001258">
    <property type="entry name" value="NHL_repeat"/>
</dbReference>
<dbReference type="SUPFAM" id="SSF63829">
    <property type="entry name" value="Calcium-dependent phosphotriesterase"/>
    <property type="match status" value="1"/>
</dbReference>
<organism evidence="2 3">
    <name type="scientific">Sphingobacterium phlebotomi</name>
    <dbReference type="NCBI Taxonomy" id="2605433"/>
    <lineage>
        <taxon>Bacteria</taxon>
        <taxon>Pseudomonadati</taxon>
        <taxon>Bacteroidota</taxon>
        <taxon>Sphingobacteriia</taxon>
        <taxon>Sphingobacteriales</taxon>
        <taxon>Sphingobacteriaceae</taxon>
        <taxon>Sphingobacterium</taxon>
    </lineage>
</organism>
<dbReference type="SUPFAM" id="SSF101898">
    <property type="entry name" value="NHL repeat"/>
    <property type="match status" value="1"/>
</dbReference>
<feature type="non-terminal residue" evidence="2">
    <location>
        <position position="1295"/>
    </location>
</feature>
<dbReference type="Proteomes" id="UP000322362">
    <property type="component" value="Unassembled WGS sequence"/>
</dbReference>